<dbReference type="InterPro" id="IPR011990">
    <property type="entry name" value="TPR-like_helical_dom_sf"/>
</dbReference>
<dbReference type="OMA" id="RSAENDC"/>
<dbReference type="OrthoDB" id="2942533at2759"/>
<dbReference type="PROSITE" id="PS50005">
    <property type="entry name" value="TPR"/>
    <property type="match status" value="2"/>
</dbReference>
<dbReference type="EMBL" id="VCGU01000005">
    <property type="protein sequence ID" value="TRY74699.1"/>
    <property type="molecule type" value="Genomic_DNA"/>
</dbReference>
<dbReference type="PANTHER" id="PTHR46423">
    <property type="entry name" value="RNA POLYMERASE II-ASSOCIATED PROTEIN 3"/>
    <property type="match status" value="1"/>
</dbReference>
<proteinExistence type="inferred from homology"/>
<dbReference type="Pfam" id="PF13181">
    <property type="entry name" value="TPR_8"/>
    <property type="match status" value="1"/>
</dbReference>
<dbReference type="Pfam" id="PF13414">
    <property type="entry name" value="TPR_11"/>
    <property type="match status" value="1"/>
</dbReference>
<reference evidence="8 9" key="1">
    <citation type="journal article" date="2018" name="Nat. Ecol. Evol.">
        <title>Genomic signatures of mitonuclear coevolution across populations of Tigriopus californicus.</title>
        <authorList>
            <person name="Barreto F.S."/>
            <person name="Watson E.T."/>
            <person name="Lima T.G."/>
            <person name="Willett C.S."/>
            <person name="Edmands S."/>
            <person name="Li W."/>
            <person name="Burton R.S."/>
        </authorList>
    </citation>
    <scope>NUCLEOTIDE SEQUENCE [LARGE SCALE GENOMIC DNA]</scope>
    <source>
        <strain evidence="8 9">San Diego</strain>
    </source>
</reference>
<dbReference type="Proteomes" id="UP000318571">
    <property type="component" value="Chromosome 2"/>
</dbReference>
<dbReference type="Pfam" id="PF13877">
    <property type="entry name" value="RPAP3_C"/>
    <property type="match status" value="1"/>
</dbReference>
<gene>
    <name evidence="8" type="ORF">TCAL_06407</name>
</gene>
<keyword evidence="1" id="KW-0677">Repeat</keyword>
<keyword evidence="2 5" id="KW-0802">TPR repeat</keyword>
<dbReference type="STRING" id="6832.A0A553PAI8"/>
<evidence type="ECO:0000259" key="7">
    <source>
        <dbReference type="Pfam" id="PF13877"/>
    </source>
</evidence>
<feature type="region of interest" description="Disordered" evidence="6">
    <location>
        <begin position="198"/>
        <end position="233"/>
    </location>
</feature>
<sequence length="453" mass="51511">MASPEEMRALTDQFKNNAEDLQAYMRDLNHWEEEMKRKDEQLRALKRGNPGGIAEIGDKKKSAENENQLSSEQMHQKAIMEKEKGNEYFKKGQFDLAIECYSRGIQAHPTNPMIIANRAMAYLKIQRFQDAEDDCTLAVALDPTYVKAFMRRGTARMSLNRVSEAVEDFQKVVEFEPKNRQAKSDLEQALMKLNNTGKVTRNKREALPPKSVNIHQDLLAKPKPTRLDQDTSHESVLKSLKLNDVQDESDYDVQASQDSNLLQDISVKQKETQSSFLTPVSSKKIETVSADLLSTGSKPKFKFQEEPKSALIIPQKPAQGPKPKPIPVEVKVELKPVELIKPKSSVQFYSHWRRHSRERKSLYLQLLSAKDYPLIFKQSLEPQVFTEILEALMQVQIGVGNHLLGLSQVPRITALVMFLSEQEKSNITQLVEKAKNDSGLSENDLQKITSTFS</sequence>
<dbReference type="GO" id="GO:0101031">
    <property type="term" value="C:protein folding chaperone complex"/>
    <property type="evidence" value="ECO:0007669"/>
    <property type="project" value="TreeGrafter"/>
</dbReference>
<evidence type="ECO:0000313" key="8">
    <source>
        <dbReference type="EMBL" id="TRY74699.1"/>
    </source>
</evidence>
<evidence type="ECO:0000256" key="5">
    <source>
        <dbReference type="PROSITE-ProRule" id="PRU00339"/>
    </source>
</evidence>
<evidence type="ECO:0000256" key="3">
    <source>
        <dbReference type="ARBA" id="ARBA00038275"/>
    </source>
</evidence>
<dbReference type="AlphaFoldDB" id="A0A553PAI8"/>
<keyword evidence="9" id="KW-1185">Reference proteome</keyword>
<comment type="caution">
    <text evidence="8">The sequence shown here is derived from an EMBL/GenBank/DDBJ whole genome shotgun (WGS) entry which is preliminary data.</text>
</comment>
<evidence type="ECO:0000256" key="2">
    <source>
        <dbReference type="ARBA" id="ARBA00022803"/>
    </source>
</evidence>
<protein>
    <recommendedName>
        <fullName evidence="4">RNA polymerase II-associated protein 3</fullName>
    </recommendedName>
</protein>
<feature type="domain" description="RNA-polymerase II-associated protein 3-like C-terminal" evidence="7">
    <location>
        <begin position="341"/>
        <end position="424"/>
    </location>
</feature>
<comment type="similarity">
    <text evidence="3">Belongs to the RPAP3 family.</text>
</comment>
<dbReference type="Gene3D" id="1.25.40.10">
    <property type="entry name" value="Tetratricopeptide repeat domain"/>
    <property type="match status" value="1"/>
</dbReference>
<evidence type="ECO:0000256" key="6">
    <source>
        <dbReference type="SAM" id="MobiDB-lite"/>
    </source>
</evidence>
<feature type="repeat" description="TPR" evidence="5">
    <location>
        <begin position="78"/>
        <end position="111"/>
    </location>
</feature>
<feature type="region of interest" description="Disordered" evidence="6">
    <location>
        <begin position="39"/>
        <end position="76"/>
    </location>
</feature>
<dbReference type="InterPro" id="IPR025986">
    <property type="entry name" value="RPAP3-like_C"/>
</dbReference>
<evidence type="ECO:0000256" key="1">
    <source>
        <dbReference type="ARBA" id="ARBA00022737"/>
    </source>
</evidence>
<name>A0A553PAI8_TIGCA</name>
<dbReference type="SUPFAM" id="SSF48452">
    <property type="entry name" value="TPR-like"/>
    <property type="match status" value="1"/>
</dbReference>
<evidence type="ECO:0000256" key="4">
    <source>
        <dbReference type="ARBA" id="ARBA00040133"/>
    </source>
</evidence>
<dbReference type="InterPro" id="IPR019734">
    <property type="entry name" value="TPR_rpt"/>
</dbReference>
<organism evidence="8 9">
    <name type="scientific">Tigriopus californicus</name>
    <name type="common">Marine copepod</name>
    <dbReference type="NCBI Taxonomy" id="6832"/>
    <lineage>
        <taxon>Eukaryota</taxon>
        <taxon>Metazoa</taxon>
        <taxon>Ecdysozoa</taxon>
        <taxon>Arthropoda</taxon>
        <taxon>Crustacea</taxon>
        <taxon>Multicrustacea</taxon>
        <taxon>Hexanauplia</taxon>
        <taxon>Copepoda</taxon>
        <taxon>Harpacticoida</taxon>
        <taxon>Harpacticidae</taxon>
        <taxon>Tigriopus</taxon>
    </lineage>
</organism>
<dbReference type="InterPro" id="IPR051966">
    <property type="entry name" value="RPAP3"/>
</dbReference>
<evidence type="ECO:0000313" key="9">
    <source>
        <dbReference type="Proteomes" id="UP000318571"/>
    </source>
</evidence>
<dbReference type="SMART" id="SM00028">
    <property type="entry name" value="TPR"/>
    <property type="match status" value="3"/>
</dbReference>
<feature type="repeat" description="TPR" evidence="5">
    <location>
        <begin position="146"/>
        <end position="179"/>
    </location>
</feature>
<accession>A0A553PAI8</accession>
<dbReference type="PANTHER" id="PTHR46423:SF1">
    <property type="entry name" value="RNA POLYMERASE II-ASSOCIATED PROTEIN 3"/>
    <property type="match status" value="1"/>
</dbReference>